<accession>X1RBP4</accession>
<reference evidence="1" key="1">
    <citation type="journal article" date="2014" name="Front. Microbiol.">
        <title>High frequency of phylogenetically diverse reductive dehalogenase-homologous genes in deep subseafloor sedimentary metagenomes.</title>
        <authorList>
            <person name="Kawai M."/>
            <person name="Futagami T."/>
            <person name="Toyoda A."/>
            <person name="Takaki Y."/>
            <person name="Nishi S."/>
            <person name="Hori S."/>
            <person name="Arai W."/>
            <person name="Tsubouchi T."/>
            <person name="Morono Y."/>
            <person name="Uchiyama I."/>
            <person name="Ito T."/>
            <person name="Fujiyama A."/>
            <person name="Inagaki F."/>
            <person name="Takami H."/>
        </authorList>
    </citation>
    <scope>NUCLEOTIDE SEQUENCE</scope>
    <source>
        <strain evidence="1">Expedition CK06-06</strain>
    </source>
</reference>
<protein>
    <submittedName>
        <fullName evidence="1">Uncharacterized protein</fullName>
    </submittedName>
</protein>
<dbReference type="AlphaFoldDB" id="X1RBP4"/>
<name>X1RBP4_9ZZZZ</name>
<feature type="non-terminal residue" evidence="1">
    <location>
        <position position="1"/>
    </location>
</feature>
<sequence length="114" mass="12747">QLKLALSNVRKASGAIQKGRGSQIDELTSIETTLQNLLDRGPHYEWRDLTELNLPWSAFAAILAETSEAEYGLLAYIVKAGEAIEAILRIKDEMELRSKYDTAPSLTPIRIDLF</sequence>
<proteinExistence type="predicted"/>
<comment type="caution">
    <text evidence="1">The sequence shown here is derived from an EMBL/GenBank/DDBJ whole genome shotgun (WGS) entry which is preliminary data.</text>
</comment>
<gene>
    <name evidence="1" type="ORF">S12H4_09999</name>
</gene>
<dbReference type="EMBL" id="BARW01004177">
    <property type="protein sequence ID" value="GAI60570.1"/>
    <property type="molecule type" value="Genomic_DNA"/>
</dbReference>
<evidence type="ECO:0000313" key="1">
    <source>
        <dbReference type="EMBL" id="GAI60570.1"/>
    </source>
</evidence>
<organism evidence="1">
    <name type="scientific">marine sediment metagenome</name>
    <dbReference type="NCBI Taxonomy" id="412755"/>
    <lineage>
        <taxon>unclassified sequences</taxon>
        <taxon>metagenomes</taxon>
        <taxon>ecological metagenomes</taxon>
    </lineage>
</organism>